<gene>
    <name evidence="1" type="ORF">HETIRDRAFT_167838</name>
</gene>
<dbReference type="Proteomes" id="UP000030671">
    <property type="component" value="Unassembled WGS sequence"/>
</dbReference>
<keyword evidence="2" id="KW-1185">Reference proteome</keyword>
<dbReference type="HOGENOM" id="CLU_3068937_0_0_1"/>
<dbReference type="GeneID" id="20668135"/>
<evidence type="ECO:0000313" key="1">
    <source>
        <dbReference type="EMBL" id="ETW85949.1"/>
    </source>
</evidence>
<dbReference type="RefSeq" id="XP_009542748.1">
    <property type="nucleotide sequence ID" value="XM_009544453.1"/>
</dbReference>
<dbReference type="InParanoid" id="W4KJS0"/>
<accession>W4KJS0</accession>
<evidence type="ECO:0000313" key="2">
    <source>
        <dbReference type="Proteomes" id="UP000030671"/>
    </source>
</evidence>
<dbReference type="KEGG" id="hir:HETIRDRAFT_167838"/>
<protein>
    <submittedName>
        <fullName evidence="1">Uncharacterized protein</fullName>
    </submittedName>
</protein>
<sequence length="53" mass="5846">MQEQSLCGKLSALIFSPDFAILISSYIRMPSICMCPAPLPRVNHAWPISVKAL</sequence>
<name>W4KJS0_HETIT</name>
<dbReference type="EMBL" id="KI925455">
    <property type="protein sequence ID" value="ETW85949.1"/>
    <property type="molecule type" value="Genomic_DNA"/>
</dbReference>
<proteinExistence type="predicted"/>
<organism evidence="1 2">
    <name type="scientific">Heterobasidion irregulare (strain TC 32-1)</name>
    <dbReference type="NCBI Taxonomy" id="747525"/>
    <lineage>
        <taxon>Eukaryota</taxon>
        <taxon>Fungi</taxon>
        <taxon>Dikarya</taxon>
        <taxon>Basidiomycota</taxon>
        <taxon>Agaricomycotina</taxon>
        <taxon>Agaricomycetes</taxon>
        <taxon>Russulales</taxon>
        <taxon>Bondarzewiaceae</taxon>
        <taxon>Heterobasidion</taxon>
        <taxon>Heterobasidion annosum species complex</taxon>
    </lineage>
</organism>
<reference evidence="1 2" key="1">
    <citation type="journal article" date="2012" name="New Phytol.">
        <title>Insight into trade-off between wood decay and parasitism from the genome of a fungal forest pathogen.</title>
        <authorList>
            <person name="Olson A."/>
            <person name="Aerts A."/>
            <person name="Asiegbu F."/>
            <person name="Belbahri L."/>
            <person name="Bouzid O."/>
            <person name="Broberg A."/>
            <person name="Canback B."/>
            <person name="Coutinho P.M."/>
            <person name="Cullen D."/>
            <person name="Dalman K."/>
            <person name="Deflorio G."/>
            <person name="van Diepen L.T."/>
            <person name="Dunand C."/>
            <person name="Duplessis S."/>
            <person name="Durling M."/>
            <person name="Gonthier P."/>
            <person name="Grimwood J."/>
            <person name="Fossdal C.G."/>
            <person name="Hansson D."/>
            <person name="Henrissat B."/>
            <person name="Hietala A."/>
            <person name="Himmelstrand K."/>
            <person name="Hoffmeister D."/>
            <person name="Hogberg N."/>
            <person name="James T.Y."/>
            <person name="Karlsson M."/>
            <person name="Kohler A."/>
            <person name="Kues U."/>
            <person name="Lee Y.H."/>
            <person name="Lin Y.C."/>
            <person name="Lind M."/>
            <person name="Lindquist E."/>
            <person name="Lombard V."/>
            <person name="Lucas S."/>
            <person name="Lunden K."/>
            <person name="Morin E."/>
            <person name="Murat C."/>
            <person name="Park J."/>
            <person name="Raffaello T."/>
            <person name="Rouze P."/>
            <person name="Salamov A."/>
            <person name="Schmutz J."/>
            <person name="Solheim H."/>
            <person name="Stahlberg J."/>
            <person name="Velez H."/>
            <person name="de Vries R.P."/>
            <person name="Wiebenga A."/>
            <person name="Woodward S."/>
            <person name="Yakovlev I."/>
            <person name="Garbelotto M."/>
            <person name="Martin F."/>
            <person name="Grigoriev I.V."/>
            <person name="Stenlid J."/>
        </authorList>
    </citation>
    <scope>NUCLEOTIDE SEQUENCE [LARGE SCALE GENOMIC DNA]</scope>
    <source>
        <strain evidence="1 2">TC 32-1</strain>
    </source>
</reference>
<dbReference type="AlphaFoldDB" id="W4KJS0"/>